<name>A0A8J3G7G8_9BACT</name>
<reference evidence="7 8" key="1">
    <citation type="journal article" date="2014" name="Int. J. Syst. Evol. Microbiol.">
        <title>Complete genome sequence of Corynebacterium casei LMG S-19264T (=DSM 44701T), isolated from a smear-ripened cheese.</title>
        <authorList>
            <consortium name="US DOE Joint Genome Institute (JGI-PGF)"/>
            <person name="Walter F."/>
            <person name="Albersmeier A."/>
            <person name="Kalinowski J."/>
            <person name="Ruckert C."/>
        </authorList>
    </citation>
    <scope>NUCLEOTIDE SEQUENCE [LARGE SCALE GENOMIC DNA]</scope>
    <source>
        <strain evidence="7 8">KCTC 12866</strain>
    </source>
</reference>
<evidence type="ECO:0000256" key="4">
    <source>
        <dbReference type="ARBA" id="ARBA00023163"/>
    </source>
</evidence>
<dbReference type="CDD" id="cd06171">
    <property type="entry name" value="Sigma70_r4"/>
    <property type="match status" value="1"/>
</dbReference>
<evidence type="ECO:0000259" key="6">
    <source>
        <dbReference type="Pfam" id="PF08281"/>
    </source>
</evidence>
<feature type="domain" description="RNA polymerase sigma-70 region 2" evidence="5">
    <location>
        <begin position="29"/>
        <end position="89"/>
    </location>
</feature>
<evidence type="ECO:0000256" key="3">
    <source>
        <dbReference type="ARBA" id="ARBA00023082"/>
    </source>
</evidence>
<dbReference type="InterPro" id="IPR039425">
    <property type="entry name" value="RNA_pol_sigma-70-like"/>
</dbReference>
<keyword evidence="8" id="KW-1185">Reference proteome</keyword>
<dbReference type="GO" id="GO:0016987">
    <property type="term" value="F:sigma factor activity"/>
    <property type="evidence" value="ECO:0007669"/>
    <property type="project" value="UniProtKB-KW"/>
</dbReference>
<dbReference type="AlphaFoldDB" id="A0A8J3G7G8"/>
<dbReference type="Pfam" id="PF08281">
    <property type="entry name" value="Sigma70_r4_2"/>
    <property type="match status" value="1"/>
</dbReference>
<comment type="caution">
    <text evidence="7">The sequence shown here is derived from an EMBL/GenBank/DDBJ whole genome shotgun (WGS) entry which is preliminary data.</text>
</comment>
<dbReference type="InterPro" id="IPR014284">
    <property type="entry name" value="RNA_pol_sigma-70_dom"/>
</dbReference>
<feature type="domain" description="RNA polymerase sigma factor 70 region 4 type 2" evidence="6">
    <location>
        <begin position="129"/>
        <end position="177"/>
    </location>
</feature>
<dbReference type="InterPro" id="IPR007627">
    <property type="entry name" value="RNA_pol_sigma70_r2"/>
</dbReference>
<sequence length="198" mass="23159">MSGRLSIAKNDIELWLSFKGGSERALERLYQRYFPALSRYGYRVMPDRLLVEDAIQDIFVDLWRRREYLSEVEHVKSYLFRALRNQLFRNTRHDIFEAAEDIDDFLDYLSSLSTEQQSIDRETQLNRSQSIQNALANLSNRQREAVHLRFYQGLSLDEAAEVMGIRKQVVKNLLSKSYAVLRISLKTLISLFPVSFAG</sequence>
<evidence type="ECO:0000313" key="7">
    <source>
        <dbReference type="EMBL" id="GHB52657.1"/>
    </source>
</evidence>
<dbReference type="RefSeq" id="WP_229580143.1">
    <property type="nucleotide sequence ID" value="NZ_BMXF01000001.1"/>
</dbReference>
<evidence type="ECO:0000313" key="8">
    <source>
        <dbReference type="Proteomes" id="UP000598271"/>
    </source>
</evidence>
<organism evidence="7 8">
    <name type="scientific">Persicitalea jodogahamensis</name>
    <dbReference type="NCBI Taxonomy" id="402147"/>
    <lineage>
        <taxon>Bacteria</taxon>
        <taxon>Pseudomonadati</taxon>
        <taxon>Bacteroidota</taxon>
        <taxon>Cytophagia</taxon>
        <taxon>Cytophagales</taxon>
        <taxon>Spirosomataceae</taxon>
        <taxon>Persicitalea</taxon>
    </lineage>
</organism>
<dbReference type="Pfam" id="PF04542">
    <property type="entry name" value="Sigma70_r2"/>
    <property type="match status" value="1"/>
</dbReference>
<evidence type="ECO:0000256" key="1">
    <source>
        <dbReference type="ARBA" id="ARBA00010641"/>
    </source>
</evidence>
<dbReference type="PANTHER" id="PTHR43133:SF46">
    <property type="entry name" value="RNA POLYMERASE SIGMA-70 FACTOR ECF SUBFAMILY"/>
    <property type="match status" value="1"/>
</dbReference>
<dbReference type="InterPro" id="IPR013249">
    <property type="entry name" value="RNA_pol_sigma70_r4_t2"/>
</dbReference>
<dbReference type="NCBIfam" id="TIGR02937">
    <property type="entry name" value="sigma70-ECF"/>
    <property type="match status" value="1"/>
</dbReference>
<protein>
    <submittedName>
        <fullName evidence="7">DNA-directed RNA polymerase sigma-70 factor</fullName>
    </submittedName>
</protein>
<dbReference type="Proteomes" id="UP000598271">
    <property type="component" value="Unassembled WGS sequence"/>
</dbReference>
<dbReference type="EMBL" id="BMXF01000001">
    <property type="protein sequence ID" value="GHB52657.1"/>
    <property type="molecule type" value="Genomic_DNA"/>
</dbReference>
<keyword evidence="2" id="KW-0805">Transcription regulation</keyword>
<evidence type="ECO:0000259" key="5">
    <source>
        <dbReference type="Pfam" id="PF04542"/>
    </source>
</evidence>
<dbReference type="PANTHER" id="PTHR43133">
    <property type="entry name" value="RNA POLYMERASE ECF-TYPE SIGMA FACTO"/>
    <property type="match status" value="1"/>
</dbReference>
<dbReference type="SUPFAM" id="SSF88659">
    <property type="entry name" value="Sigma3 and sigma4 domains of RNA polymerase sigma factors"/>
    <property type="match status" value="1"/>
</dbReference>
<keyword evidence="7" id="KW-0240">DNA-directed RNA polymerase</keyword>
<dbReference type="Gene3D" id="1.10.10.10">
    <property type="entry name" value="Winged helix-like DNA-binding domain superfamily/Winged helix DNA-binding domain"/>
    <property type="match status" value="1"/>
</dbReference>
<dbReference type="Gene3D" id="1.10.1740.10">
    <property type="match status" value="1"/>
</dbReference>
<proteinExistence type="inferred from homology"/>
<dbReference type="InterPro" id="IPR036388">
    <property type="entry name" value="WH-like_DNA-bd_sf"/>
</dbReference>
<evidence type="ECO:0000256" key="2">
    <source>
        <dbReference type="ARBA" id="ARBA00023015"/>
    </source>
</evidence>
<gene>
    <name evidence="7" type="ORF">GCM10007390_01660</name>
</gene>
<keyword evidence="3" id="KW-0731">Sigma factor</keyword>
<keyword evidence="4" id="KW-0804">Transcription</keyword>
<dbReference type="GO" id="GO:0000428">
    <property type="term" value="C:DNA-directed RNA polymerase complex"/>
    <property type="evidence" value="ECO:0007669"/>
    <property type="project" value="UniProtKB-KW"/>
</dbReference>
<accession>A0A8J3G7G8</accession>
<dbReference type="GO" id="GO:0003677">
    <property type="term" value="F:DNA binding"/>
    <property type="evidence" value="ECO:0007669"/>
    <property type="project" value="InterPro"/>
</dbReference>
<dbReference type="InterPro" id="IPR013325">
    <property type="entry name" value="RNA_pol_sigma_r2"/>
</dbReference>
<comment type="similarity">
    <text evidence="1">Belongs to the sigma-70 factor family. ECF subfamily.</text>
</comment>
<dbReference type="InterPro" id="IPR013324">
    <property type="entry name" value="RNA_pol_sigma_r3/r4-like"/>
</dbReference>
<dbReference type="GO" id="GO:0006352">
    <property type="term" value="P:DNA-templated transcription initiation"/>
    <property type="evidence" value="ECO:0007669"/>
    <property type="project" value="InterPro"/>
</dbReference>
<dbReference type="SUPFAM" id="SSF88946">
    <property type="entry name" value="Sigma2 domain of RNA polymerase sigma factors"/>
    <property type="match status" value="1"/>
</dbReference>